<evidence type="ECO:0000256" key="1">
    <source>
        <dbReference type="SAM" id="SignalP"/>
    </source>
</evidence>
<feature type="chain" id="PRO_5045822824" evidence="1">
    <location>
        <begin position="41"/>
        <end position="291"/>
    </location>
</feature>
<dbReference type="Pfam" id="PF12697">
    <property type="entry name" value="Abhydrolase_6"/>
    <property type="match status" value="1"/>
</dbReference>
<dbReference type="Proteomes" id="UP001499854">
    <property type="component" value="Unassembled WGS sequence"/>
</dbReference>
<comment type="caution">
    <text evidence="3">The sequence shown here is derived from an EMBL/GenBank/DDBJ whole genome shotgun (WGS) entry which is preliminary data.</text>
</comment>
<evidence type="ECO:0000259" key="2">
    <source>
        <dbReference type="Pfam" id="PF12697"/>
    </source>
</evidence>
<name>A0ABN2SW12_9ACTN</name>
<keyword evidence="3" id="KW-0378">Hydrolase</keyword>
<feature type="domain" description="AB hydrolase-1" evidence="2">
    <location>
        <begin position="60"/>
        <end position="281"/>
    </location>
</feature>
<evidence type="ECO:0000313" key="4">
    <source>
        <dbReference type="Proteomes" id="UP001499854"/>
    </source>
</evidence>
<dbReference type="RefSeq" id="WP_344661127.1">
    <property type="nucleotide sequence ID" value="NZ_BAAAQM010000049.1"/>
</dbReference>
<dbReference type="Gene3D" id="3.40.50.1820">
    <property type="entry name" value="alpha/beta hydrolase"/>
    <property type="match status" value="1"/>
</dbReference>
<dbReference type="InterPro" id="IPR029058">
    <property type="entry name" value="AB_hydrolase_fold"/>
</dbReference>
<keyword evidence="1" id="KW-0732">Signal</keyword>
<gene>
    <name evidence="3" type="ORF">GCM10009838_66450</name>
</gene>
<sequence length="291" mass="29307">MLENPPSAAHPGRWARKRVAIPAVLAVAALVAPAVASASAAPDPHPAAAAATRHGPKPTVVLVHGAFADSSSWNGVIARLERDGYPVIAAANPLRGLDSDSAYVSSILSTIPGPVILVGHSYGGAVITNAAVGHANVKALVYIAAFAPDQGESALGLTGLNPGSQLGAALVVRPYAVTGGGGADGYVDQTKFREVFAADVPAPTADLMAAEQRPVALAALQGASGVPAWKTVPSWYLVAGADQAIPAATEKFMAERADAHTVVIPNASHAVMVSHPDKTEDLIVAAADATG</sequence>
<evidence type="ECO:0000313" key="3">
    <source>
        <dbReference type="EMBL" id="GAA1993168.1"/>
    </source>
</evidence>
<accession>A0ABN2SW12</accession>
<dbReference type="EMBL" id="BAAAQM010000049">
    <property type="protein sequence ID" value="GAA1993168.1"/>
    <property type="molecule type" value="Genomic_DNA"/>
</dbReference>
<dbReference type="InterPro" id="IPR000073">
    <property type="entry name" value="AB_hydrolase_1"/>
</dbReference>
<keyword evidence="4" id="KW-1185">Reference proteome</keyword>
<organism evidence="3 4">
    <name type="scientific">Catenulispora subtropica</name>
    <dbReference type="NCBI Taxonomy" id="450798"/>
    <lineage>
        <taxon>Bacteria</taxon>
        <taxon>Bacillati</taxon>
        <taxon>Actinomycetota</taxon>
        <taxon>Actinomycetes</taxon>
        <taxon>Catenulisporales</taxon>
        <taxon>Catenulisporaceae</taxon>
        <taxon>Catenulispora</taxon>
    </lineage>
</organism>
<dbReference type="GO" id="GO:0016787">
    <property type="term" value="F:hydrolase activity"/>
    <property type="evidence" value="ECO:0007669"/>
    <property type="project" value="UniProtKB-KW"/>
</dbReference>
<dbReference type="InterPro" id="IPR052897">
    <property type="entry name" value="Sec-Metab_Biosynth_Hydrolase"/>
</dbReference>
<proteinExistence type="predicted"/>
<dbReference type="SUPFAM" id="SSF53474">
    <property type="entry name" value="alpha/beta-Hydrolases"/>
    <property type="match status" value="1"/>
</dbReference>
<feature type="signal peptide" evidence="1">
    <location>
        <begin position="1"/>
        <end position="40"/>
    </location>
</feature>
<reference evidence="3 4" key="1">
    <citation type="journal article" date="2019" name="Int. J. Syst. Evol. Microbiol.">
        <title>The Global Catalogue of Microorganisms (GCM) 10K type strain sequencing project: providing services to taxonomists for standard genome sequencing and annotation.</title>
        <authorList>
            <consortium name="The Broad Institute Genomics Platform"/>
            <consortium name="The Broad Institute Genome Sequencing Center for Infectious Disease"/>
            <person name="Wu L."/>
            <person name="Ma J."/>
        </authorList>
    </citation>
    <scope>NUCLEOTIDE SEQUENCE [LARGE SCALE GENOMIC DNA]</scope>
    <source>
        <strain evidence="3 4">JCM 16013</strain>
    </source>
</reference>
<dbReference type="PANTHER" id="PTHR37017">
    <property type="entry name" value="AB HYDROLASE-1 DOMAIN-CONTAINING PROTEIN-RELATED"/>
    <property type="match status" value="1"/>
</dbReference>
<protein>
    <submittedName>
        <fullName evidence="3">Alpha/beta hydrolase</fullName>
    </submittedName>
</protein>
<dbReference type="PANTHER" id="PTHR37017:SF11">
    <property type="entry name" value="ESTERASE_LIPASE_THIOESTERASE DOMAIN-CONTAINING PROTEIN"/>
    <property type="match status" value="1"/>
</dbReference>